<evidence type="ECO:0000256" key="1">
    <source>
        <dbReference type="ARBA" id="ARBA00022664"/>
    </source>
</evidence>
<dbReference type="RefSeq" id="XP_002117245.1">
    <property type="nucleotide sequence ID" value="XM_002117209.1"/>
</dbReference>
<dbReference type="GO" id="GO:0003729">
    <property type="term" value="F:mRNA binding"/>
    <property type="evidence" value="ECO:0000318"/>
    <property type="project" value="GO_Central"/>
</dbReference>
<dbReference type="PhylomeDB" id="B3SAD4"/>
<feature type="region of interest" description="Disordered" evidence="3">
    <location>
        <begin position="356"/>
        <end position="384"/>
    </location>
</feature>
<dbReference type="OMA" id="HERDRHH"/>
<dbReference type="FunFam" id="1.20.1390.10:FF:000004">
    <property type="entry name" value="RNA-binding motif protein 25"/>
    <property type="match status" value="1"/>
</dbReference>
<evidence type="ECO:0008006" key="8">
    <source>
        <dbReference type="Google" id="ProtNLM"/>
    </source>
</evidence>
<dbReference type="InterPro" id="IPR002483">
    <property type="entry name" value="PWI_dom"/>
</dbReference>
<reference evidence="6 7" key="1">
    <citation type="journal article" date="2008" name="Nature">
        <title>The Trichoplax genome and the nature of placozoans.</title>
        <authorList>
            <person name="Srivastava M."/>
            <person name="Begovic E."/>
            <person name="Chapman J."/>
            <person name="Putnam N.H."/>
            <person name="Hellsten U."/>
            <person name="Kawashima T."/>
            <person name="Kuo A."/>
            <person name="Mitros T."/>
            <person name="Salamov A."/>
            <person name="Carpenter M.L."/>
            <person name="Signorovitch A.Y."/>
            <person name="Moreno M.A."/>
            <person name="Kamm K."/>
            <person name="Grimwood J."/>
            <person name="Schmutz J."/>
            <person name="Shapiro H."/>
            <person name="Grigoriev I.V."/>
            <person name="Buss L.W."/>
            <person name="Schierwater B."/>
            <person name="Dellaporta S.L."/>
            <person name="Rokhsar D.S."/>
        </authorList>
    </citation>
    <scope>NUCLEOTIDE SEQUENCE [LARGE SCALE GENOMIC DNA]</scope>
    <source>
        <strain evidence="6 7">Grell-BS-1999</strain>
    </source>
</reference>
<gene>
    <name evidence="6" type="ORF">TRIADDRAFT_61221</name>
</gene>
<dbReference type="eggNOG" id="KOG2253">
    <property type="taxonomic scope" value="Eukaryota"/>
</dbReference>
<dbReference type="PANTHER" id="PTHR18806">
    <property type="entry name" value="RBM25 PROTEIN"/>
    <property type="match status" value="1"/>
</dbReference>
<dbReference type="SMART" id="SM00360">
    <property type="entry name" value="RRM"/>
    <property type="match status" value="1"/>
</dbReference>
<keyword evidence="2" id="KW-0694">RNA-binding</keyword>
<dbReference type="HOGENOM" id="CLU_009855_0_0_1"/>
<evidence type="ECO:0000313" key="7">
    <source>
        <dbReference type="Proteomes" id="UP000009022"/>
    </source>
</evidence>
<dbReference type="AlphaFoldDB" id="B3SAD4"/>
<dbReference type="FunFam" id="3.30.70.330:FF:001103">
    <property type="entry name" value="Putative RNA-binding protein"/>
    <property type="match status" value="1"/>
</dbReference>
<evidence type="ECO:0000259" key="5">
    <source>
        <dbReference type="PROSITE" id="PS51025"/>
    </source>
</evidence>
<feature type="compositionally biased region" description="Polar residues" evidence="3">
    <location>
        <begin position="462"/>
        <end position="481"/>
    </location>
</feature>
<dbReference type="InterPro" id="IPR000504">
    <property type="entry name" value="RRM_dom"/>
</dbReference>
<accession>B3SAD4</accession>
<proteinExistence type="predicted"/>
<dbReference type="PANTHER" id="PTHR18806:SF4">
    <property type="entry name" value="RNA-BINDING PROTEIN 25"/>
    <property type="match status" value="1"/>
</dbReference>
<dbReference type="Proteomes" id="UP000009022">
    <property type="component" value="Unassembled WGS sequence"/>
</dbReference>
<dbReference type="SUPFAM" id="SSF101233">
    <property type="entry name" value="PWI domain"/>
    <property type="match status" value="1"/>
</dbReference>
<dbReference type="SMART" id="SM00311">
    <property type="entry name" value="PWI"/>
    <property type="match status" value="1"/>
</dbReference>
<dbReference type="Gene3D" id="3.30.70.330">
    <property type="match status" value="1"/>
</dbReference>
<dbReference type="InParanoid" id="B3SAD4"/>
<feature type="domain" description="PWI" evidence="5">
    <location>
        <begin position="604"/>
        <end position="699"/>
    </location>
</feature>
<dbReference type="CTD" id="6758401"/>
<feature type="compositionally biased region" description="Basic and acidic residues" evidence="3">
    <location>
        <begin position="419"/>
        <end position="447"/>
    </location>
</feature>
<dbReference type="EMBL" id="DS985261">
    <property type="protein sequence ID" value="EDV20295.1"/>
    <property type="molecule type" value="Genomic_DNA"/>
</dbReference>
<feature type="region of interest" description="Disordered" evidence="3">
    <location>
        <begin position="74"/>
        <end position="98"/>
    </location>
</feature>
<dbReference type="SUPFAM" id="SSF54928">
    <property type="entry name" value="RNA-binding domain, RBD"/>
    <property type="match status" value="1"/>
</dbReference>
<evidence type="ECO:0000313" key="6">
    <source>
        <dbReference type="EMBL" id="EDV20295.1"/>
    </source>
</evidence>
<dbReference type="InterPro" id="IPR012677">
    <property type="entry name" value="Nucleotide-bd_a/b_plait_sf"/>
</dbReference>
<keyword evidence="7" id="KW-1185">Reference proteome</keyword>
<organism evidence="6 7">
    <name type="scientific">Trichoplax adhaerens</name>
    <name type="common">Trichoplax reptans</name>
    <dbReference type="NCBI Taxonomy" id="10228"/>
    <lineage>
        <taxon>Eukaryota</taxon>
        <taxon>Metazoa</taxon>
        <taxon>Placozoa</taxon>
        <taxon>Uniplacotomia</taxon>
        <taxon>Trichoplacea</taxon>
        <taxon>Trichoplacidae</taxon>
        <taxon>Trichoplax</taxon>
    </lineage>
</organism>
<keyword evidence="1" id="KW-0507">mRNA processing</keyword>
<feature type="region of interest" description="Disordered" evidence="3">
    <location>
        <begin position="419"/>
        <end position="561"/>
    </location>
</feature>
<dbReference type="Pfam" id="PF01480">
    <property type="entry name" value="PWI"/>
    <property type="match status" value="1"/>
</dbReference>
<feature type="domain" description="RRM" evidence="4">
    <location>
        <begin position="102"/>
        <end position="179"/>
    </location>
</feature>
<dbReference type="CDD" id="cd12446">
    <property type="entry name" value="RRM_RBM25"/>
    <property type="match status" value="1"/>
</dbReference>
<name>B3SAD4_TRIAD</name>
<dbReference type="InterPro" id="IPR052768">
    <property type="entry name" value="RBM25"/>
</dbReference>
<dbReference type="Pfam" id="PF00076">
    <property type="entry name" value="RRM_1"/>
    <property type="match status" value="1"/>
</dbReference>
<dbReference type="OrthoDB" id="6275295at2759"/>
<protein>
    <recommendedName>
        <fullName evidence="8">PWI domain-containing protein</fullName>
    </recommendedName>
</protein>
<dbReference type="InterPro" id="IPR036483">
    <property type="entry name" value="PWI_dom_sf"/>
</dbReference>
<dbReference type="InterPro" id="IPR035979">
    <property type="entry name" value="RBD_domain_sf"/>
</dbReference>
<dbReference type="InterPro" id="IPR034268">
    <property type="entry name" value="RBM25_RRM"/>
</dbReference>
<dbReference type="Gene3D" id="1.20.1390.10">
    <property type="entry name" value="PWI domain"/>
    <property type="match status" value="1"/>
</dbReference>
<dbReference type="GO" id="GO:0000381">
    <property type="term" value="P:regulation of alternative mRNA splicing, via spliceosome"/>
    <property type="evidence" value="ECO:0000318"/>
    <property type="project" value="GO_Central"/>
</dbReference>
<feature type="region of interest" description="Disordered" evidence="3">
    <location>
        <begin position="290"/>
        <end position="336"/>
    </location>
</feature>
<feature type="compositionally biased region" description="Low complexity" evidence="3">
    <location>
        <begin position="74"/>
        <end position="85"/>
    </location>
</feature>
<dbReference type="PROSITE" id="PS51025">
    <property type="entry name" value="PWI"/>
    <property type="match status" value="1"/>
</dbReference>
<evidence type="ECO:0000259" key="4">
    <source>
        <dbReference type="PROSITE" id="PS50102"/>
    </source>
</evidence>
<dbReference type="PROSITE" id="PS50102">
    <property type="entry name" value="RRM"/>
    <property type="match status" value="1"/>
</dbReference>
<sequence length="699" mass="80666">MAGVPPPMARMPVTMPTFNPFARPPMPPNAAALRGAPAVMPPVPPGVGVPPHMMQSIPPIANSTMPPAPLPTTTTIAQPATKPATQRQQMSTHETTEKPKTTTVFVGNITEVATDTFIRQLLMKCGTVVSWKRIQGATGKLQPFGFCEYADPEATLRALRLLHGLQVGEKELLIKVDEKNRKRLDEYLARRRAENNSDTVMDIESADLSPDQEEEDISVKAEIDMFLKANWNVLAGKLQNEFIKESPKPSSMMNIKLARSEENLEDLEMDADQKNLISREIRIFRETYKDKKSDKEKEKESDRKEKEVSQETDRRIERDIRSREPSADQEMDENKIIEKRRLDRKLRERESMYKSELRSWESRERKKLREYEKSAERDSKLKKETEREIRHLLDFLAKYDDDEDDHRYYKGSAFTRRLRDREAEIASDERDRQRELEELERKSERKRANCSPPAEPDEKPVTNETITSKEPPVDTTSSSQPIIKEIQDAPVDNTKKRPRDEDENAQLSASEENKKSGFGLNMKIGLSTAKQQNPAPNTKKSKFESVFNNEDDESVANEKSRKRKLVPLEYTEEEMKAITPVVMTPDEKKRRIKAIMESIPSDKEKLFDYPLNWSLVDESLIEKRMRTWVIKKITEYIGEEEPTLVDFICEKVKEHNSPVSIVKDLEMVLDDEAEVFVMKLWRLLIYETEAKKMGIVNVK</sequence>
<dbReference type="STRING" id="10228.B3SAD4"/>
<dbReference type="GO" id="GO:0006397">
    <property type="term" value="P:mRNA processing"/>
    <property type="evidence" value="ECO:0007669"/>
    <property type="project" value="UniProtKB-KW"/>
</dbReference>
<evidence type="ECO:0000256" key="2">
    <source>
        <dbReference type="PROSITE-ProRule" id="PRU00176"/>
    </source>
</evidence>
<dbReference type="GeneID" id="6758401"/>
<feature type="compositionally biased region" description="Polar residues" evidence="3">
    <location>
        <begin position="528"/>
        <end position="538"/>
    </location>
</feature>
<evidence type="ECO:0000256" key="3">
    <source>
        <dbReference type="SAM" id="MobiDB-lite"/>
    </source>
</evidence>
<dbReference type="KEGG" id="tad:TRIADDRAFT_61221"/>